<dbReference type="Proteomes" id="UP000009168">
    <property type="component" value="Unassembled WGS sequence"/>
</dbReference>
<keyword evidence="1" id="KW-1133">Transmembrane helix</keyword>
<feature type="domain" description="G" evidence="2">
    <location>
        <begin position="186"/>
        <end position="286"/>
    </location>
</feature>
<dbReference type="GO" id="GO:0005525">
    <property type="term" value="F:GTP binding"/>
    <property type="evidence" value="ECO:0007669"/>
    <property type="project" value="InterPro"/>
</dbReference>
<dbReference type="InterPro" id="IPR006073">
    <property type="entry name" value="GTP-bd"/>
</dbReference>
<evidence type="ECO:0000313" key="3">
    <source>
        <dbReference type="EMBL" id="EAR90626.2"/>
    </source>
</evidence>
<evidence type="ECO:0000313" key="4">
    <source>
        <dbReference type="Proteomes" id="UP000009168"/>
    </source>
</evidence>
<keyword evidence="4" id="KW-1185">Reference proteome</keyword>
<keyword evidence="1" id="KW-0472">Membrane</keyword>
<dbReference type="InterPro" id="IPR027417">
    <property type="entry name" value="P-loop_NTPase"/>
</dbReference>
<dbReference type="Gene3D" id="3.40.50.300">
    <property type="entry name" value="P-loop containing nucleotide triphosphate hydrolases"/>
    <property type="match status" value="2"/>
</dbReference>
<gene>
    <name evidence="3" type="ORF">TTHERM_00123760</name>
</gene>
<protein>
    <submittedName>
        <fullName evidence="3">50S ribosome-binding GTPase</fullName>
    </submittedName>
</protein>
<dbReference type="EMBL" id="GG662798">
    <property type="protein sequence ID" value="EAR90626.2"/>
    <property type="molecule type" value="Genomic_DNA"/>
</dbReference>
<feature type="transmembrane region" description="Helical" evidence="1">
    <location>
        <begin position="924"/>
        <end position="943"/>
    </location>
</feature>
<reference evidence="4" key="1">
    <citation type="journal article" date="2006" name="PLoS Biol.">
        <title>Macronuclear genome sequence of the ciliate Tetrahymena thermophila, a model eukaryote.</title>
        <authorList>
            <person name="Eisen J.A."/>
            <person name="Coyne R.S."/>
            <person name="Wu M."/>
            <person name="Wu D."/>
            <person name="Thiagarajan M."/>
            <person name="Wortman J.R."/>
            <person name="Badger J.H."/>
            <person name="Ren Q."/>
            <person name="Amedeo P."/>
            <person name="Jones K.M."/>
            <person name="Tallon L.J."/>
            <person name="Delcher A.L."/>
            <person name="Salzberg S.L."/>
            <person name="Silva J.C."/>
            <person name="Haas B.J."/>
            <person name="Majoros W.H."/>
            <person name="Farzad M."/>
            <person name="Carlton J.M."/>
            <person name="Smith R.K. Jr."/>
            <person name="Garg J."/>
            <person name="Pearlman R.E."/>
            <person name="Karrer K.M."/>
            <person name="Sun L."/>
            <person name="Manning G."/>
            <person name="Elde N.C."/>
            <person name="Turkewitz A.P."/>
            <person name="Asai D.J."/>
            <person name="Wilkes D.E."/>
            <person name="Wang Y."/>
            <person name="Cai H."/>
            <person name="Collins K."/>
            <person name="Stewart B.A."/>
            <person name="Lee S.R."/>
            <person name="Wilamowska K."/>
            <person name="Weinberg Z."/>
            <person name="Ruzzo W.L."/>
            <person name="Wloga D."/>
            <person name="Gaertig J."/>
            <person name="Frankel J."/>
            <person name="Tsao C.-C."/>
            <person name="Gorovsky M.A."/>
            <person name="Keeling P.J."/>
            <person name="Waller R.F."/>
            <person name="Patron N.J."/>
            <person name="Cherry J.M."/>
            <person name="Stover N.A."/>
            <person name="Krieger C.J."/>
            <person name="del Toro C."/>
            <person name="Ryder H.F."/>
            <person name="Williamson S.C."/>
            <person name="Barbeau R.A."/>
            <person name="Hamilton E.P."/>
            <person name="Orias E."/>
        </authorList>
    </citation>
    <scope>NUCLEOTIDE SEQUENCE [LARGE SCALE GENOMIC DNA]</scope>
    <source>
        <strain evidence="4">SB210</strain>
    </source>
</reference>
<keyword evidence="1" id="KW-0812">Transmembrane</keyword>
<proteinExistence type="predicted"/>
<dbReference type="RefSeq" id="XP_001010871.2">
    <property type="nucleotide sequence ID" value="XM_001010871.2"/>
</dbReference>
<dbReference type="SUPFAM" id="SSF52540">
    <property type="entry name" value="P-loop containing nucleoside triphosphate hydrolases"/>
    <property type="match status" value="2"/>
</dbReference>
<name>Q22YP5_TETTS</name>
<evidence type="ECO:0000256" key="1">
    <source>
        <dbReference type="SAM" id="Phobius"/>
    </source>
</evidence>
<dbReference type="KEGG" id="tet:TTHERM_00123760"/>
<dbReference type="OrthoDB" id="391988at2759"/>
<dbReference type="CDD" id="cd00882">
    <property type="entry name" value="Ras_like_GTPase"/>
    <property type="match status" value="1"/>
</dbReference>
<organism evidence="3 4">
    <name type="scientific">Tetrahymena thermophila (strain SB210)</name>
    <dbReference type="NCBI Taxonomy" id="312017"/>
    <lineage>
        <taxon>Eukaryota</taxon>
        <taxon>Sar</taxon>
        <taxon>Alveolata</taxon>
        <taxon>Ciliophora</taxon>
        <taxon>Intramacronucleata</taxon>
        <taxon>Oligohymenophorea</taxon>
        <taxon>Hymenostomatida</taxon>
        <taxon>Tetrahymenina</taxon>
        <taxon>Tetrahymenidae</taxon>
        <taxon>Tetrahymena</taxon>
    </lineage>
</organism>
<dbReference type="Pfam" id="PF01926">
    <property type="entry name" value="MMR_HSR1"/>
    <property type="match status" value="2"/>
</dbReference>
<accession>Q22YP5</accession>
<sequence>MQSRIQQLDIQINNIIQQKNKELLLDTPTPLRDSQWQEVNSINQNNQSHQESITENNSQNNNDDVLQQLLNDLSEQIAQLEYDDPDLFYFYKYKIASIKFEHLHLDEKMRNNCIKIKEMYKQYYDKVIQQQNQNSSNISNLTFLDSMIQESKVDQSQNSNSDIIINNSPSEFITPTPQDDVVYQTVLVLGFTGVGKSSFIRKITGDQRIQSNDNQQSCTQECSLYEKNGIKYIDTPGINDTQKNRYQILIDIAKYLFDQNIKIKDLFFIYVSNKDLQVHQKTLKEFIYTYFLFELFGEKNLDPNLVERLIDEFQNSNNFLKWKECNYHLKCDNLQVFRQEIFSEKDKALNYIQHANSFHIFVKTFFDKESKDDLEEFDEIMVDFLKEQIWSNIEQNNKFYEYKDYIQNQESHLNRKIQKILDLENRVQKIDPEKEVQYILLLGQSQVGKSSLIEQLTQLKGLRGNSRQSMTSYCQIYPVEYENVRYNFIDTPGFEGTEQQSNPFDNLKIIADFLRRNQILEFKILFMRNADKDFRNTLDQIIQKLLIFIKQLFDQETSLVDSDYLNNMLLENKEINQIEVSNDIEELELMKLKILQVDRISEKVNTGKVYYNKNEIKCVEFNSNYYTKKGKYKKISKEEDEEQKNLLFQGINQISPLTVDDKILLKIKKINNFRLIKDKQDYIQSYQLIHQKYQILYSIIKEIDECKNNMESGQTDNLSNLIQQKVQILKELENLQFGVIEDYQNDPTVKEIVNSFFDQKINQNEQDINNNDKQYDNQLNQNQKQNDILRHFLIIHYWPSLLFEQQQNKENKLLSRKQFYFCQLLHYLKPFIDINNEKHLIILEELVKLKVIQEITLLQHIQNKCINKYYNQSQDKVYSIIGQAFQGINIIIGTGGQIFRYAAYFSSKAELLIYSYNVIKGINIGLLIVNMVAAALSVGIDIHSYHKRYICGKQMTLNTASNSISALIGLLAFFVPGYGWAVGGVAAVFGLLGNFISSQIYTSKKTFDNTIGLFFKTIIDEQHKNLQLQNFQKAELLRKELKIQNYQQLKQKQGYELFRQLEKQTYTNDENKQILMKLFYNNSNLLDSISNYIVKEILSEQFQIDQDIFEIKQQPSKQQLQAVIDIIKYNKQIIDTFYNRFSHEKLTKLTQSYTKAKNIIKESLKKAANLKELNDSLQEYQQCLCEFVSLIKTNCYTYQQQIEFGNGLLRKGDRFPILFNSYCNLAVTKINYLYEQNTLSEIVRCKESKYFKRNEDKNPEESLQLKLKDKEIIQNLNLLTFSQKFIESRYLQLLKGQKKPNLTYLSSQYNLDGDLVYSIDLLELAEKENQFQPFINKLEKKLKSNDNENNLRLFDFFNSIQFLKEKFI</sequence>
<feature type="domain" description="G" evidence="2">
    <location>
        <begin position="439"/>
        <end position="534"/>
    </location>
</feature>
<evidence type="ECO:0000259" key="2">
    <source>
        <dbReference type="Pfam" id="PF01926"/>
    </source>
</evidence>
<dbReference type="GeneID" id="7833254"/>
<dbReference type="HOGENOM" id="CLU_261048_0_0_1"/>
<dbReference type="InParanoid" id="Q22YP5"/>